<keyword evidence="1" id="KW-0812">Transmembrane</keyword>
<keyword evidence="1" id="KW-1133">Transmembrane helix</keyword>
<accession>A0AAU7T533</accession>
<keyword evidence="1" id="KW-0472">Membrane</keyword>
<evidence type="ECO:0000256" key="1">
    <source>
        <dbReference type="SAM" id="Phobius"/>
    </source>
</evidence>
<organism evidence="2">
    <name type="scientific">Kribbella sp. HUAS MG21</name>
    <dbReference type="NCBI Taxonomy" id="3160966"/>
    <lineage>
        <taxon>Bacteria</taxon>
        <taxon>Bacillati</taxon>
        <taxon>Actinomycetota</taxon>
        <taxon>Actinomycetes</taxon>
        <taxon>Propionibacteriales</taxon>
        <taxon>Kribbellaceae</taxon>
        <taxon>Kribbella</taxon>
    </lineage>
</organism>
<feature type="transmembrane region" description="Helical" evidence="1">
    <location>
        <begin position="135"/>
        <end position="155"/>
    </location>
</feature>
<feature type="transmembrane region" description="Helical" evidence="1">
    <location>
        <begin position="28"/>
        <end position="49"/>
    </location>
</feature>
<evidence type="ECO:0000313" key="2">
    <source>
        <dbReference type="EMBL" id="XBV21723.1"/>
    </source>
</evidence>
<name>A0AAU7T533_9ACTN</name>
<reference evidence="2" key="1">
    <citation type="submission" date="2024-06" db="EMBL/GenBank/DDBJ databases">
        <title>Kribbella sp. strain HUAS MG21 genome sequences.</title>
        <authorList>
            <person name="Mo P."/>
        </authorList>
    </citation>
    <scope>NUCLEOTIDE SEQUENCE</scope>
    <source>
        <strain evidence="2">HUAS MG21</strain>
    </source>
</reference>
<feature type="transmembrane region" description="Helical" evidence="1">
    <location>
        <begin position="107"/>
        <end position="128"/>
    </location>
</feature>
<dbReference type="EMBL" id="CP158165">
    <property type="protein sequence ID" value="XBV21723.1"/>
    <property type="molecule type" value="Genomic_DNA"/>
</dbReference>
<dbReference type="RefSeq" id="WP_350274581.1">
    <property type="nucleotide sequence ID" value="NZ_CP158165.1"/>
</dbReference>
<gene>
    <name evidence="2" type="ORF">ABN611_24520</name>
</gene>
<protein>
    <submittedName>
        <fullName evidence="2">Uncharacterized protein</fullName>
    </submittedName>
</protein>
<feature type="transmembrane region" description="Helical" evidence="1">
    <location>
        <begin position="191"/>
        <end position="211"/>
    </location>
</feature>
<feature type="transmembrane region" description="Helical" evidence="1">
    <location>
        <begin position="61"/>
        <end position="87"/>
    </location>
</feature>
<proteinExistence type="predicted"/>
<dbReference type="AlphaFoldDB" id="A0AAU7T533"/>
<sequence>MNWKPYAVVVPFSALITGLFNLSELMPWPLAVLAGAAWAVLIGLVAQRIGQRWRGRVEDGLVVLGAAGAAFAGCGGLMAILLLDGALRSSSLTGDALEQMFLPSIPYYIAVNSVLELLIVPAIVYVGWRAGRRRILILAAVVLYFGMRVWTYLAFAPARLAWAESTHSTEPLTAGERTQAAQDLMLDDPRWILLLVMFLLFLLAALVRPAVRR</sequence>